<dbReference type="EMBL" id="ML977567">
    <property type="protein sequence ID" value="KAF2004512.1"/>
    <property type="molecule type" value="Genomic_DNA"/>
</dbReference>
<accession>A0A6A5WS43</accession>
<reference evidence="2" key="1">
    <citation type="journal article" date="2020" name="Stud. Mycol.">
        <title>101 Dothideomycetes genomes: a test case for predicting lifestyles and emergence of pathogens.</title>
        <authorList>
            <person name="Haridas S."/>
            <person name="Albert R."/>
            <person name="Binder M."/>
            <person name="Bloem J."/>
            <person name="Labutti K."/>
            <person name="Salamov A."/>
            <person name="Andreopoulos B."/>
            <person name="Baker S."/>
            <person name="Barry K."/>
            <person name="Bills G."/>
            <person name="Bluhm B."/>
            <person name="Cannon C."/>
            <person name="Castanera R."/>
            <person name="Culley D."/>
            <person name="Daum C."/>
            <person name="Ezra D."/>
            <person name="Gonzalez J."/>
            <person name="Henrissat B."/>
            <person name="Kuo A."/>
            <person name="Liang C."/>
            <person name="Lipzen A."/>
            <person name="Lutzoni F."/>
            <person name="Magnuson J."/>
            <person name="Mondo S."/>
            <person name="Nolan M."/>
            <person name="Ohm R."/>
            <person name="Pangilinan J."/>
            <person name="Park H.-J."/>
            <person name="Ramirez L."/>
            <person name="Alfaro M."/>
            <person name="Sun H."/>
            <person name="Tritt A."/>
            <person name="Yoshinaga Y."/>
            <person name="Zwiers L.-H."/>
            <person name="Turgeon B."/>
            <person name="Goodwin S."/>
            <person name="Spatafora J."/>
            <person name="Crous P."/>
            <person name="Grigoriev I."/>
        </authorList>
    </citation>
    <scope>NUCLEOTIDE SEQUENCE</scope>
    <source>
        <strain evidence="2">CBS 123094</strain>
    </source>
</reference>
<feature type="region of interest" description="Disordered" evidence="1">
    <location>
        <begin position="1"/>
        <end position="24"/>
    </location>
</feature>
<dbReference type="AlphaFoldDB" id="A0A6A5WS43"/>
<feature type="region of interest" description="Disordered" evidence="1">
    <location>
        <begin position="99"/>
        <end position="130"/>
    </location>
</feature>
<evidence type="ECO:0000256" key="1">
    <source>
        <dbReference type="SAM" id="MobiDB-lite"/>
    </source>
</evidence>
<feature type="compositionally biased region" description="Basic and acidic residues" evidence="1">
    <location>
        <begin position="119"/>
        <end position="130"/>
    </location>
</feature>
<protein>
    <submittedName>
        <fullName evidence="2">Uncharacterized protein</fullName>
    </submittedName>
</protein>
<feature type="region of interest" description="Disordered" evidence="1">
    <location>
        <begin position="171"/>
        <end position="226"/>
    </location>
</feature>
<proteinExistence type="predicted"/>
<name>A0A6A5WS43_9PLEO</name>
<keyword evidence="3" id="KW-1185">Reference proteome</keyword>
<evidence type="ECO:0000313" key="2">
    <source>
        <dbReference type="EMBL" id="KAF2004512.1"/>
    </source>
</evidence>
<evidence type="ECO:0000313" key="3">
    <source>
        <dbReference type="Proteomes" id="UP000799779"/>
    </source>
</evidence>
<organism evidence="2 3">
    <name type="scientific">Amniculicola lignicola CBS 123094</name>
    <dbReference type="NCBI Taxonomy" id="1392246"/>
    <lineage>
        <taxon>Eukaryota</taxon>
        <taxon>Fungi</taxon>
        <taxon>Dikarya</taxon>
        <taxon>Ascomycota</taxon>
        <taxon>Pezizomycotina</taxon>
        <taxon>Dothideomycetes</taxon>
        <taxon>Pleosporomycetidae</taxon>
        <taxon>Pleosporales</taxon>
        <taxon>Amniculicolaceae</taxon>
        <taxon>Amniculicola</taxon>
    </lineage>
</organism>
<dbReference type="Proteomes" id="UP000799779">
    <property type="component" value="Unassembled WGS sequence"/>
</dbReference>
<gene>
    <name evidence="2" type="ORF">P154DRAFT_572172</name>
</gene>
<feature type="compositionally biased region" description="Basic and acidic residues" evidence="1">
    <location>
        <begin position="178"/>
        <end position="189"/>
    </location>
</feature>
<sequence length="355" mass="36983">MSAGRAQGTRGDPGSGGTATRRGVDGCVHQRGLADIALIGTGPGAPSSGVNGRTVAAQGLVSGGRVVWGFSAQHTRPRRVPLASGRAALQLIIRVGEGSAAGPGQADGRVPGRPAALGDRTRDAGPGRRGDVGAVLQQSGAAEGCPSILQTCPLAGPLAGPFGRAFWQARQQQPAGPARREWRDEDPARRASSVETRCTHPGGDRRALGTWPPSRTFTAGLGLRSPSADRRRPLDVLGRGGGGPTRVWLSFQRLLFPRSPRSSVADRRAALANAGSSPIRRVPVRSRRQRTERGDWRRLAAAVSVTHAAGPTTASSPSTRLTAARAVSPAGQTLASPRLPARSWAVTCRRRREGS</sequence>